<comment type="cofactor">
    <cofactor evidence="1 5">
        <name>Mg(2+)</name>
        <dbReference type="ChEBI" id="CHEBI:18420"/>
    </cofactor>
</comment>
<dbReference type="OrthoDB" id="9772456at2"/>
<evidence type="ECO:0000313" key="7">
    <source>
        <dbReference type="Proteomes" id="UP000007161"/>
    </source>
</evidence>
<sequence>MKEFEYLKDLVFNAGRKLLEWREEEFSVNTKSSKFDLVTSLDFRVQDFLYNELTKKFPEIGFLAEEDGFDKKPSTKGYWVIDPIDGTVNFAKGIPNFCISAAYVEDDEPLYGVIYAPVMNQLIYAEKGKGVYENGKKVIPHWNKDIESSMISLGNLRGHTYKFFRALENNVMRVRLLGTAALQIAYVGTGNLDAFISVKGNSWDVAAGYIIVKEAGGIITDYSGNKATIFNKKAIYSNPYIHERLLKIIQGVQI</sequence>
<dbReference type="PRINTS" id="PR00377">
    <property type="entry name" value="IMPHPHTASES"/>
</dbReference>
<feature type="binding site" evidence="5">
    <location>
        <position position="85"/>
    </location>
    <ligand>
        <name>Mg(2+)</name>
        <dbReference type="ChEBI" id="CHEBI:18420"/>
        <label>1</label>
        <note>catalytic</note>
    </ligand>
</feature>
<dbReference type="InterPro" id="IPR000760">
    <property type="entry name" value="Inositol_monophosphatase-like"/>
</dbReference>
<dbReference type="GO" id="GO:0006020">
    <property type="term" value="P:inositol metabolic process"/>
    <property type="evidence" value="ECO:0007669"/>
    <property type="project" value="TreeGrafter"/>
</dbReference>
<dbReference type="FunFam" id="3.40.190.80:FF:000020">
    <property type="entry name" value="Fructose-1,6-bisphosphatase/inositol-1-monophosphatase"/>
    <property type="match status" value="1"/>
</dbReference>
<dbReference type="InterPro" id="IPR020550">
    <property type="entry name" value="Inositol_monophosphatase_CS"/>
</dbReference>
<dbReference type="CDD" id="cd01637">
    <property type="entry name" value="IMPase_like"/>
    <property type="match status" value="1"/>
</dbReference>
<evidence type="ECO:0000256" key="4">
    <source>
        <dbReference type="ARBA" id="ARBA00022842"/>
    </source>
</evidence>
<dbReference type="Proteomes" id="UP000007161">
    <property type="component" value="Chromosome"/>
</dbReference>
<evidence type="ECO:0000256" key="2">
    <source>
        <dbReference type="ARBA" id="ARBA00022723"/>
    </source>
</evidence>
<dbReference type="PROSITE" id="PS00629">
    <property type="entry name" value="IMP_1"/>
    <property type="match status" value="1"/>
</dbReference>
<feature type="binding site" evidence="5">
    <location>
        <position position="84"/>
    </location>
    <ligand>
        <name>Mg(2+)</name>
        <dbReference type="ChEBI" id="CHEBI:18420"/>
        <label>1</label>
        <note>catalytic</note>
    </ligand>
</feature>
<dbReference type="Pfam" id="PF00459">
    <property type="entry name" value="Inositol_P"/>
    <property type="match status" value="1"/>
</dbReference>
<feature type="binding site" evidence="5">
    <location>
        <position position="82"/>
    </location>
    <ligand>
        <name>Mg(2+)</name>
        <dbReference type="ChEBI" id="CHEBI:18420"/>
        <label>1</label>
        <note>catalytic</note>
    </ligand>
</feature>
<reference evidence="6 7" key="1">
    <citation type="journal article" date="2012" name="J. Bacteriol.">
        <title>Complete Genome Sequence of the Thermophilic, Piezophilic, Heterotrophic Bacterium Marinitoga piezophila KA3.</title>
        <authorList>
            <person name="Lucas S."/>
            <person name="Han J."/>
            <person name="Lapidus A."/>
            <person name="Cheng J.F."/>
            <person name="Goodwin L.A."/>
            <person name="Pitluck S."/>
            <person name="Peters L."/>
            <person name="Mikhailova N."/>
            <person name="Teshima H."/>
            <person name="Detter J.C."/>
            <person name="Han C."/>
            <person name="Tapia R."/>
            <person name="Land M."/>
            <person name="Hauser L."/>
            <person name="Kyrpides N.C."/>
            <person name="Ivanova N."/>
            <person name="Pagani I."/>
            <person name="Vannier P."/>
            <person name="Oger P."/>
            <person name="Bartlett D.H."/>
            <person name="Noll K.M."/>
            <person name="Woyke T."/>
            <person name="Jebbar M."/>
        </authorList>
    </citation>
    <scope>NUCLEOTIDE SEQUENCE [LARGE SCALE GENOMIC DNA]</scope>
    <source>
        <strain evidence="7">DSM 14283 / JCM 11233 / KA3</strain>
    </source>
</reference>
<dbReference type="SUPFAM" id="SSF56655">
    <property type="entry name" value="Carbohydrate phosphatase"/>
    <property type="match status" value="1"/>
</dbReference>
<dbReference type="STRING" id="443254.Marpi_1881"/>
<evidence type="ECO:0000256" key="1">
    <source>
        <dbReference type="ARBA" id="ARBA00001946"/>
    </source>
</evidence>
<dbReference type="GO" id="GO:0046872">
    <property type="term" value="F:metal ion binding"/>
    <property type="evidence" value="ECO:0007669"/>
    <property type="project" value="UniProtKB-KW"/>
</dbReference>
<dbReference type="eggNOG" id="COG0483">
    <property type="taxonomic scope" value="Bacteria"/>
</dbReference>
<evidence type="ECO:0000256" key="5">
    <source>
        <dbReference type="PIRSR" id="PIRSR600760-2"/>
    </source>
</evidence>
<dbReference type="PANTHER" id="PTHR20854">
    <property type="entry name" value="INOSITOL MONOPHOSPHATASE"/>
    <property type="match status" value="1"/>
</dbReference>
<dbReference type="AlphaFoldDB" id="H2J6B3"/>
<dbReference type="HOGENOM" id="CLU_044118_0_0_0"/>
<feature type="binding site" evidence="5">
    <location>
        <position position="65"/>
    </location>
    <ligand>
        <name>Mg(2+)</name>
        <dbReference type="ChEBI" id="CHEBI:18420"/>
        <label>1</label>
        <note>catalytic</note>
    </ligand>
</feature>
<feature type="binding site" evidence="5">
    <location>
        <position position="204"/>
    </location>
    <ligand>
        <name>Mg(2+)</name>
        <dbReference type="ChEBI" id="CHEBI:18420"/>
        <label>1</label>
        <note>catalytic</note>
    </ligand>
</feature>
<dbReference type="EMBL" id="CP003257">
    <property type="protein sequence ID" value="AEX86261.1"/>
    <property type="molecule type" value="Genomic_DNA"/>
</dbReference>
<dbReference type="InterPro" id="IPR020583">
    <property type="entry name" value="Inositol_monoP_metal-BS"/>
</dbReference>
<dbReference type="KEGG" id="mpz:Marpi_1881"/>
<dbReference type="RefSeq" id="WP_014297332.1">
    <property type="nucleotide sequence ID" value="NC_016751.1"/>
</dbReference>
<accession>H2J6B3</accession>
<organism evidence="6 7">
    <name type="scientific">Marinitoga piezophila (strain DSM 14283 / JCM 11233 / KA3)</name>
    <dbReference type="NCBI Taxonomy" id="443254"/>
    <lineage>
        <taxon>Bacteria</taxon>
        <taxon>Thermotogati</taxon>
        <taxon>Thermotogota</taxon>
        <taxon>Thermotogae</taxon>
        <taxon>Petrotogales</taxon>
        <taxon>Petrotogaceae</taxon>
        <taxon>Marinitoga</taxon>
    </lineage>
</organism>
<dbReference type="PANTHER" id="PTHR20854:SF4">
    <property type="entry name" value="INOSITOL-1-MONOPHOSPHATASE-RELATED"/>
    <property type="match status" value="1"/>
</dbReference>
<evidence type="ECO:0000256" key="3">
    <source>
        <dbReference type="ARBA" id="ARBA00022801"/>
    </source>
</evidence>
<dbReference type="Gene3D" id="3.40.190.80">
    <property type="match status" value="1"/>
</dbReference>
<evidence type="ECO:0000313" key="6">
    <source>
        <dbReference type="EMBL" id="AEX86261.1"/>
    </source>
</evidence>
<dbReference type="GO" id="GO:0007165">
    <property type="term" value="P:signal transduction"/>
    <property type="evidence" value="ECO:0007669"/>
    <property type="project" value="TreeGrafter"/>
</dbReference>
<reference evidence="7" key="2">
    <citation type="submission" date="2012-01" db="EMBL/GenBank/DDBJ databases">
        <title>Complete sequence of chromosome of Marinitoga piezophila KA3.</title>
        <authorList>
            <person name="Lucas S."/>
            <person name="Han J."/>
            <person name="Lapidus A."/>
            <person name="Cheng J.-F."/>
            <person name="Goodwin L."/>
            <person name="Pitluck S."/>
            <person name="Peters L."/>
            <person name="Mikhailova N."/>
            <person name="Teshima H."/>
            <person name="Detter J.C."/>
            <person name="Han C."/>
            <person name="Tapia R."/>
            <person name="Land M."/>
            <person name="Hauser L."/>
            <person name="Kyrpides N."/>
            <person name="Ivanova N."/>
            <person name="Pagani I."/>
            <person name="Jebbar M."/>
            <person name="Vannier P."/>
            <person name="Oger P."/>
            <person name="Cario A."/>
            <person name="Bartlett D."/>
            <person name="Noll K.M."/>
            <person name="Woyke T."/>
        </authorList>
    </citation>
    <scope>NUCLEOTIDE SEQUENCE [LARGE SCALE GENOMIC DNA]</scope>
    <source>
        <strain evidence="7">DSM 14283 / JCM 11233 / KA3</strain>
    </source>
</reference>
<dbReference type="PROSITE" id="PS00630">
    <property type="entry name" value="IMP_2"/>
    <property type="match status" value="1"/>
</dbReference>
<dbReference type="Gene3D" id="3.30.540.10">
    <property type="entry name" value="Fructose-1,6-Bisphosphatase, subunit A, domain 1"/>
    <property type="match status" value="1"/>
</dbReference>
<keyword evidence="3" id="KW-0378">Hydrolase</keyword>
<proteinExistence type="predicted"/>
<keyword evidence="7" id="KW-1185">Reference proteome</keyword>
<dbReference type="GO" id="GO:0008934">
    <property type="term" value="F:inositol monophosphate 1-phosphatase activity"/>
    <property type="evidence" value="ECO:0007669"/>
    <property type="project" value="TreeGrafter"/>
</dbReference>
<keyword evidence="4 5" id="KW-0460">Magnesium</keyword>
<protein>
    <submittedName>
        <fullName evidence="6">Inositol monophosphatase/fructose-1,6-bisphosphatase family protein</fullName>
    </submittedName>
</protein>
<name>H2J6B3_MARPK</name>
<dbReference type="GO" id="GO:0046854">
    <property type="term" value="P:phosphatidylinositol phosphate biosynthetic process"/>
    <property type="evidence" value="ECO:0007669"/>
    <property type="project" value="InterPro"/>
</dbReference>
<keyword evidence="2 5" id="KW-0479">Metal-binding</keyword>
<gene>
    <name evidence="6" type="ordered locus">Marpi_1881</name>
</gene>